<dbReference type="PROSITE" id="PS50158">
    <property type="entry name" value="ZF_CCHC"/>
    <property type="match status" value="1"/>
</dbReference>
<evidence type="ECO:0000313" key="5">
    <source>
        <dbReference type="Proteomes" id="UP001154282"/>
    </source>
</evidence>
<name>A0AAV0LP19_9ROSI</name>
<protein>
    <recommendedName>
        <fullName evidence="3">CCHC-type domain-containing protein</fullName>
    </recommendedName>
</protein>
<feature type="compositionally biased region" description="Polar residues" evidence="2">
    <location>
        <begin position="259"/>
        <end position="284"/>
    </location>
</feature>
<keyword evidence="1" id="KW-0479">Metal-binding</keyword>
<organism evidence="4 5">
    <name type="scientific">Linum tenue</name>
    <dbReference type="NCBI Taxonomy" id="586396"/>
    <lineage>
        <taxon>Eukaryota</taxon>
        <taxon>Viridiplantae</taxon>
        <taxon>Streptophyta</taxon>
        <taxon>Embryophyta</taxon>
        <taxon>Tracheophyta</taxon>
        <taxon>Spermatophyta</taxon>
        <taxon>Magnoliopsida</taxon>
        <taxon>eudicotyledons</taxon>
        <taxon>Gunneridae</taxon>
        <taxon>Pentapetalae</taxon>
        <taxon>rosids</taxon>
        <taxon>fabids</taxon>
        <taxon>Malpighiales</taxon>
        <taxon>Linaceae</taxon>
        <taxon>Linum</taxon>
    </lineage>
</organism>
<keyword evidence="5" id="KW-1185">Reference proteome</keyword>
<reference evidence="4" key="1">
    <citation type="submission" date="2022-08" db="EMBL/GenBank/DDBJ databases">
        <authorList>
            <person name="Gutierrez-Valencia J."/>
        </authorList>
    </citation>
    <scope>NUCLEOTIDE SEQUENCE</scope>
</reference>
<keyword evidence="1" id="KW-0862">Zinc</keyword>
<feature type="compositionally biased region" description="Polar residues" evidence="2">
    <location>
        <begin position="376"/>
        <end position="390"/>
    </location>
</feature>
<dbReference type="AlphaFoldDB" id="A0AAV0LP19"/>
<evidence type="ECO:0000256" key="2">
    <source>
        <dbReference type="SAM" id="MobiDB-lite"/>
    </source>
</evidence>
<dbReference type="PANTHER" id="PTHR31286">
    <property type="entry name" value="GLYCINE-RICH CELL WALL STRUCTURAL PROTEIN 1.8-LIKE"/>
    <property type="match status" value="1"/>
</dbReference>
<evidence type="ECO:0000313" key="4">
    <source>
        <dbReference type="EMBL" id="CAI0435221.1"/>
    </source>
</evidence>
<dbReference type="InterPro" id="IPR040256">
    <property type="entry name" value="At4g02000-like"/>
</dbReference>
<feature type="compositionally biased region" description="Polar residues" evidence="2">
    <location>
        <begin position="398"/>
        <end position="414"/>
    </location>
</feature>
<feature type="region of interest" description="Disordered" evidence="2">
    <location>
        <begin position="223"/>
        <end position="324"/>
    </location>
</feature>
<comment type="caution">
    <text evidence="4">The sequence shown here is derived from an EMBL/GenBank/DDBJ whole genome shotgun (WGS) entry which is preliminary data.</text>
</comment>
<dbReference type="Proteomes" id="UP001154282">
    <property type="component" value="Unassembled WGS sequence"/>
</dbReference>
<dbReference type="PANTHER" id="PTHR31286:SF99">
    <property type="entry name" value="DUF4283 DOMAIN-CONTAINING PROTEIN"/>
    <property type="match status" value="1"/>
</dbReference>
<dbReference type="EMBL" id="CAMGYJ010000006">
    <property type="protein sequence ID" value="CAI0435221.1"/>
    <property type="molecule type" value="Genomic_DNA"/>
</dbReference>
<dbReference type="InterPro" id="IPR001878">
    <property type="entry name" value="Znf_CCHC"/>
</dbReference>
<feature type="compositionally biased region" description="Acidic residues" evidence="2">
    <location>
        <begin position="1"/>
        <end position="15"/>
    </location>
</feature>
<dbReference type="GO" id="GO:0003676">
    <property type="term" value="F:nucleic acid binding"/>
    <property type="evidence" value="ECO:0007669"/>
    <property type="project" value="InterPro"/>
</dbReference>
<evidence type="ECO:0000256" key="1">
    <source>
        <dbReference type="PROSITE-ProRule" id="PRU00047"/>
    </source>
</evidence>
<dbReference type="Pfam" id="PF14111">
    <property type="entry name" value="DUF4283"/>
    <property type="match status" value="1"/>
</dbReference>
<dbReference type="GO" id="GO:0008270">
    <property type="term" value="F:zinc ion binding"/>
    <property type="evidence" value="ECO:0007669"/>
    <property type="project" value="UniProtKB-KW"/>
</dbReference>
<feature type="region of interest" description="Disordered" evidence="2">
    <location>
        <begin position="1"/>
        <end position="22"/>
    </location>
</feature>
<accession>A0AAV0LP19</accession>
<dbReference type="InterPro" id="IPR025558">
    <property type="entry name" value="DUF4283"/>
</dbReference>
<feature type="domain" description="CCHC-type" evidence="3">
    <location>
        <begin position="201"/>
        <end position="216"/>
    </location>
</feature>
<keyword evidence="1" id="KW-0863">Zinc-finger</keyword>
<proteinExistence type="predicted"/>
<feature type="region of interest" description="Disordered" evidence="2">
    <location>
        <begin position="372"/>
        <end position="425"/>
    </location>
</feature>
<feature type="compositionally biased region" description="Basic and acidic residues" evidence="2">
    <location>
        <begin position="415"/>
        <end position="425"/>
    </location>
</feature>
<gene>
    <name evidence="4" type="ORF">LITE_LOCUS24613</name>
</gene>
<evidence type="ECO:0000259" key="3">
    <source>
        <dbReference type="PROSITE" id="PS50158"/>
    </source>
</evidence>
<sequence length="457" mass="50235">MREDDKDDEVPEDDDPRCPTIPFKASEKNQWRRQWRSALIVKVLGRSFPFPVVSRRLESLWAKCGVIQISSLTYGYYAVRFLSQFDYEQAAAGGPWRIGEYYLTVRPWRKNFNPSCAEVATTMVLARLPGLPSEFINKEAAERIAERIGRPIRVDRATQTGERGRYARVCVEVDLSKPLLSKYKIEGSTYYIEYEGLHQICSECGKYGHSKQACPSLNKEVVSESPTVNEGGKDVAPKAPEPLYGEWMMVKPKGKTKKQTQNSPGENGGQKQISSGKKIPQQQFGGQGGSRYSALVEEMEEEATTDQCTPDNKGGSPQLTEPVDSGKVVEVQEMGDNGAQLEKEAPSSGKLSKDATELIEVPIQQFVFGRVEDSGKQSTTKGVTSNQGMQNLRKKIVVSSQAGSKSGKSMNQNPKQKESGKGKLDKENVLINVVSGVTGKAISKLKGAGSLSPSGHK</sequence>
<feature type="compositionally biased region" description="Polar residues" evidence="2">
    <location>
        <begin position="305"/>
        <end position="319"/>
    </location>
</feature>